<dbReference type="Gene3D" id="2.60.40.10">
    <property type="entry name" value="Immunoglobulins"/>
    <property type="match status" value="7"/>
</dbReference>
<keyword evidence="2" id="KW-1003">Cell membrane</keyword>
<evidence type="ECO:0000256" key="10">
    <source>
        <dbReference type="ARBA" id="ARBA00023180"/>
    </source>
</evidence>
<dbReference type="FunFam" id="2.60.40.10:FF:000357">
    <property type="entry name" value="Fc receptor like 1"/>
    <property type="match status" value="4"/>
</dbReference>
<dbReference type="GO" id="GO:0043235">
    <property type="term" value="C:receptor complex"/>
    <property type="evidence" value="ECO:0007669"/>
    <property type="project" value="Ensembl"/>
</dbReference>
<dbReference type="GeneTree" id="ENSGT01050000244808"/>
<dbReference type="GO" id="GO:0042113">
    <property type="term" value="P:B cell activation"/>
    <property type="evidence" value="ECO:0007669"/>
    <property type="project" value="Ensembl"/>
</dbReference>
<dbReference type="SMART" id="SM00408">
    <property type="entry name" value="IGc2"/>
    <property type="match status" value="7"/>
</dbReference>
<evidence type="ECO:0000256" key="2">
    <source>
        <dbReference type="ARBA" id="ARBA00022475"/>
    </source>
</evidence>
<dbReference type="PANTHER" id="PTHR11481">
    <property type="entry name" value="IMMUNOGLOBULIN FC RECEPTOR"/>
    <property type="match status" value="1"/>
</dbReference>
<protein>
    <submittedName>
        <fullName evidence="15">Fc receptor like 5</fullName>
    </submittedName>
</protein>
<dbReference type="SMART" id="SM00409">
    <property type="entry name" value="IG"/>
    <property type="match status" value="7"/>
</dbReference>
<evidence type="ECO:0000256" key="7">
    <source>
        <dbReference type="ARBA" id="ARBA00023136"/>
    </source>
</evidence>
<evidence type="ECO:0000256" key="6">
    <source>
        <dbReference type="ARBA" id="ARBA00022989"/>
    </source>
</evidence>
<evidence type="ECO:0000313" key="15">
    <source>
        <dbReference type="Ensembl" id="ENSPCOP00000016895.1"/>
    </source>
</evidence>
<dbReference type="STRING" id="379532.ENSPCOP00000016895"/>
<dbReference type="FunFam" id="2.60.40.10:FF:001308">
    <property type="entry name" value="Fc receptor like 4"/>
    <property type="match status" value="1"/>
</dbReference>
<dbReference type="SUPFAM" id="SSF48726">
    <property type="entry name" value="Immunoglobulin"/>
    <property type="match status" value="7"/>
</dbReference>
<dbReference type="PROSITE" id="PS50835">
    <property type="entry name" value="IG_LIKE"/>
    <property type="match status" value="7"/>
</dbReference>
<evidence type="ECO:0000256" key="5">
    <source>
        <dbReference type="ARBA" id="ARBA00022737"/>
    </source>
</evidence>
<dbReference type="InterPro" id="IPR007110">
    <property type="entry name" value="Ig-like_dom"/>
</dbReference>
<feature type="domain" description="Ig-like" evidence="14">
    <location>
        <begin position="101"/>
        <end position="174"/>
    </location>
</feature>
<feature type="transmembrane region" description="Helical" evidence="12">
    <location>
        <begin position="664"/>
        <end position="685"/>
    </location>
</feature>
<dbReference type="GO" id="GO:0015026">
    <property type="term" value="F:coreceptor activity"/>
    <property type="evidence" value="ECO:0007669"/>
    <property type="project" value="Ensembl"/>
</dbReference>
<evidence type="ECO:0000256" key="1">
    <source>
        <dbReference type="ARBA" id="ARBA00004251"/>
    </source>
</evidence>
<feature type="domain" description="Ig-like" evidence="14">
    <location>
        <begin position="284"/>
        <end position="369"/>
    </location>
</feature>
<gene>
    <name evidence="15" type="primary">FCRL5</name>
</gene>
<feature type="domain" description="Ig-like" evidence="14">
    <location>
        <begin position="23"/>
        <end position="100"/>
    </location>
</feature>
<evidence type="ECO:0000256" key="9">
    <source>
        <dbReference type="ARBA" id="ARBA00023170"/>
    </source>
</evidence>
<accession>A0A2K6FSE6</accession>
<dbReference type="InterPro" id="IPR003598">
    <property type="entry name" value="Ig_sub2"/>
</dbReference>
<name>A0A2K6FSE6_PROCO</name>
<keyword evidence="6 12" id="KW-1133">Transmembrane helix</keyword>
<dbReference type="GO" id="GO:0007166">
    <property type="term" value="P:cell surface receptor signaling pathway"/>
    <property type="evidence" value="ECO:0007669"/>
    <property type="project" value="TreeGrafter"/>
</dbReference>
<dbReference type="CDD" id="cd00096">
    <property type="entry name" value="Ig"/>
    <property type="match status" value="2"/>
</dbReference>
<dbReference type="GO" id="GO:0006955">
    <property type="term" value="P:immune response"/>
    <property type="evidence" value="ECO:0007669"/>
    <property type="project" value="TreeGrafter"/>
</dbReference>
<keyword evidence="10" id="KW-0325">Glycoprotein</keyword>
<organism evidence="15 16">
    <name type="scientific">Propithecus coquereli</name>
    <name type="common">Coquerel's sifaka</name>
    <name type="synonym">Propithecus verreauxi coquereli</name>
    <dbReference type="NCBI Taxonomy" id="379532"/>
    <lineage>
        <taxon>Eukaryota</taxon>
        <taxon>Metazoa</taxon>
        <taxon>Chordata</taxon>
        <taxon>Craniata</taxon>
        <taxon>Vertebrata</taxon>
        <taxon>Euteleostomi</taxon>
        <taxon>Mammalia</taxon>
        <taxon>Eutheria</taxon>
        <taxon>Euarchontoglires</taxon>
        <taxon>Primates</taxon>
        <taxon>Strepsirrhini</taxon>
        <taxon>Lemuriformes</taxon>
        <taxon>Indriidae</taxon>
        <taxon>Propithecus</taxon>
    </lineage>
</organism>
<feature type="chain" id="PRO_5014434831" evidence="13">
    <location>
        <begin position="19"/>
        <end position="789"/>
    </location>
</feature>
<feature type="signal peptide" evidence="13">
    <location>
        <begin position="1"/>
        <end position="18"/>
    </location>
</feature>
<dbReference type="AlphaFoldDB" id="A0A2K6FSE6"/>
<evidence type="ECO:0000256" key="11">
    <source>
        <dbReference type="ARBA" id="ARBA00023319"/>
    </source>
</evidence>
<evidence type="ECO:0000256" key="4">
    <source>
        <dbReference type="ARBA" id="ARBA00022729"/>
    </source>
</evidence>
<dbReference type="Pfam" id="PF13927">
    <property type="entry name" value="Ig_3"/>
    <property type="match status" value="2"/>
</dbReference>
<feature type="domain" description="Ig-like" evidence="14">
    <location>
        <begin position="377"/>
        <end position="462"/>
    </location>
</feature>
<keyword evidence="4 13" id="KW-0732">Signal</keyword>
<proteinExistence type="predicted"/>
<reference evidence="15" key="2">
    <citation type="submission" date="2025-09" db="UniProtKB">
        <authorList>
            <consortium name="Ensembl"/>
        </authorList>
    </citation>
    <scope>IDENTIFICATION</scope>
</reference>
<dbReference type="InterPro" id="IPR036179">
    <property type="entry name" value="Ig-like_dom_sf"/>
</dbReference>
<dbReference type="OMA" id="NVPAWIE"/>
<comment type="subcellular location">
    <subcellularLocation>
        <location evidence="1">Cell membrane</location>
        <topology evidence="1">Single-pass type I membrane protein</topology>
    </subcellularLocation>
</comment>
<keyword evidence="9" id="KW-0675">Receptor</keyword>
<evidence type="ECO:0000256" key="12">
    <source>
        <dbReference type="SAM" id="Phobius"/>
    </source>
</evidence>
<dbReference type="Ensembl" id="ENSPCOT00000027527.1">
    <property type="protein sequence ID" value="ENSPCOP00000016895.1"/>
    <property type="gene ID" value="ENSPCOG00000020244.1"/>
</dbReference>
<dbReference type="Pfam" id="PF13895">
    <property type="entry name" value="Ig_2"/>
    <property type="match status" value="5"/>
</dbReference>
<dbReference type="PANTHER" id="PTHR11481:SF68">
    <property type="entry name" value="FC RECEPTOR-LIKE PROTEIN 5"/>
    <property type="match status" value="1"/>
</dbReference>
<dbReference type="Proteomes" id="UP000233160">
    <property type="component" value="Unassembled WGS sequence"/>
</dbReference>
<keyword evidence="11" id="KW-0393">Immunoglobulin domain</keyword>
<feature type="domain" description="Ig-like" evidence="14">
    <location>
        <begin position="187"/>
        <end position="267"/>
    </location>
</feature>
<evidence type="ECO:0000256" key="13">
    <source>
        <dbReference type="SAM" id="SignalP"/>
    </source>
</evidence>
<feature type="domain" description="Ig-like" evidence="14">
    <location>
        <begin position="563"/>
        <end position="648"/>
    </location>
</feature>
<keyword evidence="3 12" id="KW-0812">Transmembrane</keyword>
<evidence type="ECO:0000256" key="3">
    <source>
        <dbReference type="ARBA" id="ARBA00022692"/>
    </source>
</evidence>
<feature type="domain" description="Ig-like" evidence="14">
    <location>
        <begin position="470"/>
        <end position="553"/>
    </location>
</feature>
<keyword evidence="16" id="KW-1185">Reference proteome</keyword>
<reference evidence="15" key="1">
    <citation type="submission" date="2025-08" db="UniProtKB">
        <authorList>
            <consortium name="Ensembl"/>
        </authorList>
    </citation>
    <scope>IDENTIFICATION</scope>
</reference>
<evidence type="ECO:0000259" key="14">
    <source>
        <dbReference type="PROSITE" id="PS50835"/>
    </source>
</evidence>
<dbReference type="GO" id="GO:0009897">
    <property type="term" value="C:external side of plasma membrane"/>
    <property type="evidence" value="ECO:0007669"/>
    <property type="project" value="TreeGrafter"/>
</dbReference>
<dbReference type="InterPro" id="IPR013783">
    <property type="entry name" value="Ig-like_fold"/>
</dbReference>
<dbReference type="GO" id="GO:0004888">
    <property type="term" value="F:transmembrane signaling receptor activity"/>
    <property type="evidence" value="ECO:0007669"/>
    <property type="project" value="TreeGrafter"/>
</dbReference>
<evidence type="ECO:0000313" key="16">
    <source>
        <dbReference type="Proteomes" id="UP000233160"/>
    </source>
</evidence>
<sequence>MLPWVTLLVLAPLSGQWATTTKPIISLHPPWTTVFQGERVTLTCNGFHYSPQKTKWKHSYQRRETVRDIPGDTLEVHESGEYRCQAGRSTLSNPVRLDFSSASLILQAPLSVYEGDLVVLRCRSKARVALYTIYKNGEALTSLEGTSDFFIRDARLKDTGAYHCTGFTEDHSISSNKVQIQVQDLFPTPVLRASPSQPLEGRSMTLNCETRLPPQKSKVQLQFCFFRDRQALGSGWSNSTELHIPAMWTEDSGSYWCQAGTKNLSIIRKSWSSQIHVQIPVSRPVLTLRPAGALAFEGTTVTLHCEAKKGSPRILYQFYHGDVPLGSSLTPSGSGVSFSLSLTTQHSGNYYCTADNGLGPQRSEAVSLSVTVPVSRPVLTLRTPRAWAVVGDVVELLCEAPRGSPPIWYQFYHEDVSLGNSSAASGGGVPFNLSLTAEHSGLYFCEANNGQGPQRSDTVLLNVNIPVSRPVLTLRAPRAQAAVGDMVELRCEATRGSPPISYQFYQEDATLGRSLAHSGGGASFNLSLTVEHSGNYSCEADNGLGAQRSEMVTFKVIVPVSRPVLTLRGARAQAVVGDVVELCCEALGGSPPILYQFYHENITLGNSSAPSGGGVSFNLSLTAEHSGNYSCEADNGLGAQRSEMLTLSFTWLTENRRGPVATGVTGGLLSMMGLAAGALLVYCWLSRKAGGKLTSDPSRSPSDLDPQEPTYYNVPAWIELQPVYGNVNPRGGDVVYCEVRSIPEKNRHAAASAPRLPSNKDSSVIYSQVKVASTPASRTQLLAPSAPHR</sequence>
<dbReference type="InterPro" id="IPR050488">
    <property type="entry name" value="Ig_Fc_receptor"/>
</dbReference>
<keyword evidence="7 12" id="KW-0472">Membrane</keyword>
<keyword evidence="8" id="KW-1015">Disulfide bond</keyword>
<evidence type="ECO:0000256" key="8">
    <source>
        <dbReference type="ARBA" id="ARBA00023157"/>
    </source>
</evidence>
<keyword evidence="5" id="KW-0677">Repeat</keyword>
<dbReference type="InterPro" id="IPR003599">
    <property type="entry name" value="Ig_sub"/>
</dbReference>